<dbReference type="RefSeq" id="WP_141443204.1">
    <property type="nucleotide sequence ID" value="NZ_CP038231.1"/>
</dbReference>
<dbReference type="Proteomes" id="UP000318709">
    <property type="component" value="Chromosome"/>
</dbReference>
<protein>
    <submittedName>
        <fullName evidence="2">DUF3597 domain-containing protein</fullName>
    </submittedName>
</protein>
<dbReference type="AlphaFoldDB" id="A0A4Y6UAL7"/>
<dbReference type="Pfam" id="PF12200">
    <property type="entry name" value="DUF3597"/>
    <property type="match status" value="1"/>
</dbReference>
<dbReference type="KEGG" id="swf:E3E12_03990"/>
<sequence>MGILSNIMGKIFGHAEAATPAKGPAGQDATKAPAAGAATAPQSVDVAAVLAKMAAEKGEKLNYATSIVDLLTLLGMDSSLEARRELAKELGYTGSTEDTAAMNTWLIKQVYAALAQNGGHLPANWPEGK</sequence>
<dbReference type="EMBL" id="CP038231">
    <property type="protein sequence ID" value="QDH13497.1"/>
    <property type="molecule type" value="Genomic_DNA"/>
</dbReference>
<dbReference type="OrthoDB" id="9812045at2"/>
<evidence type="ECO:0000259" key="1">
    <source>
        <dbReference type="Pfam" id="PF12200"/>
    </source>
</evidence>
<dbReference type="SUPFAM" id="SSF158634">
    <property type="entry name" value="RPA2825-like"/>
    <property type="match status" value="1"/>
</dbReference>
<reference evidence="2 3" key="1">
    <citation type="submission" date="2019-03" db="EMBL/GenBank/DDBJ databases">
        <title>The complete genome sequence of Swingsia_sp. F3b2 LMG30590(T).</title>
        <authorList>
            <person name="Chua K.-O."/>
            <person name="Chan K.-G."/>
            <person name="See-Too W.-S."/>
        </authorList>
    </citation>
    <scope>NUCLEOTIDE SEQUENCE [LARGE SCALE GENOMIC DNA]</scope>
    <source>
        <strain evidence="2 3">F3b2</strain>
    </source>
</reference>
<evidence type="ECO:0000313" key="2">
    <source>
        <dbReference type="EMBL" id="QDH13497.1"/>
    </source>
</evidence>
<gene>
    <name evidence="2" type="ORF">E3E12_03990</name>
</gene>
<accession>A0A4Y6UAL7</accession>
<dbReference type="InterPro" id="IPR022016">
    <property type="entry name" value="DUF3597"/>
</dbReference>
<name>A0A4Y6UAL7_9PROT</name>
<organism evidence="2 3">
    <name type="scientific">Formicincola oecophyllae</name>
    <dbReference type="NCBI Taxonomy" id="2558361"/>
    <lineage>
        <taxon>Bacteria</taxon>
        <taxon>Pseudomonadati</taxon>
        <taxon>Pseudomonadota</taxon>
        <taxon>Alphaproteobacteria</taxon>
        <taxon>Acetobacterales</taxon>
        <taxon>Acetobacteraceae</taxon>
        <taxon>Formicincola</taxon>
    </lineage>
</organism>
<evidence type="ECO:0000313" key="3">
    <source>
        <dbReference type="Proteomes" id="UP000318709"/>
    </source>
</evidence>
<feature type="domain" description="DUF3597" evidence="1">
    <location>
        <begin position="3"/>
        <end position="122"/>
    </location>
</feature>
<proteinExistence type="predicted"/>
<keyword evidence="3" id="KW-1185">Reference proteome</keyword>